<sequence length="118" mass="12480">MGCRRKSTASLKRNPNHHRQGLPSVDGDVLDLAYLHHRPGRGQHRWGLEGVGRRGLEGAGRQAWPSGGVGATRRRAFAGLAGQNRLAMGPACAAAAFFPTADASFPPATATAPFLLSR</sequence>
<gene>
    <name evidence="2" type="ORF">GUJ93_ZPchr0010g8381</name>
</gene>
<comment type="caution">
    <text evidence="2">The sequence shown here is derived from an EMBL/GenBank/DDBJ whole genome shotgun (WGS) entry which is preliminary data.</text>
</comment>
<evidence type="ECO:0000256" key="1">
    <source>
        <dbReference type="SAM" id="MobiDB-lite"/>
    </source>
</evidence>
<feature type="region of interest" description="Disordered" evidence="1">
    <location>
        <begin position="1"/>
        <end position="24"/>
    </location>
</feature>
<reference evidence="2" key="2">
    <citation type="submission" date="2021-02" db="EMBL/GenBank/DDBJ databases">
        <authorList>
            <person name="Kimball J.A."/>
            <person name="Haas M.W."/>
            <person name="Macchietto M."/>
            <person name="Kono T."/>
            <person name="Duquette J."/>
            <person name="Shao M."/>
        </authorList>
    </citation>
    <scope>NUCLEOTIDE SEQUENCE</scope>
    <source>
        <tissue evidence="2">Fresh leaf tissue</tissue>
    </source>
</reference>
<dbReference type="Proteomes" id="UP000729402">
    <property type="component" value="Unassembled WGS sequence"/>
</dbReference>
<protein>
    <submittedName>
        <fullName evidence="2">Uncharacterized protein</fullName>
    </submittedName>
</protein>
<accession>A0A8J5SZ59</accession>
<evidence type="ECO:0000313" key="3">
    <source>
        <dbReference type="Proteomes" id="UP000729402"/>
    </source>
</evidence>
<reference evidence="2" key="1">
    <citation type="journal article" date="2021" name="bioRxiv">
        <title>Whole Genome Assembly and Annotation of Northern Wild Rice, Zizania palustris L., Supports a Whole Genome Duplication in the Zizania Genus.</title>
        <authorList>
            <person name="Haas M."/>
            <person name="Kono T."/>
            <person name="Macchietto M."/>
            <person name="Millas R."/>
            <person name="McGilp L."/>
            <person name="Shao M."/>
            <person name="Duquette J."/>
            <person name="Hirsch C.N."/>
            <person name="Kimball J."/>
        </authorList>
    </citation>
    <scope>NUCLEOTIDE SEQUENCE</scope>
    <source>
        <tissue evidence="2">Fresh leaf tissue</tissue>
    </source>
</reference>
<evidence type="ECO:0000313" key="2">
    <source>
        <dbReference type="EMBL" id="KAG8083846.1"/>
    </source>
</evidence>
<proteinExistence type="predicted"/>
<name>A0A8J5SZ59_ZIZPA</name>
<dbReference type="EMBL" id="JAAALK010000082">
    <property type="protein sequence ID" value="KAG8083846.1"/>
    <property type="molecule type" value="Genomic_DNA"/>
</dbReference>
<organism evidence="2 3">
    <name type="scientific">Zizania palustris</name>
    <name type="common">Northern wild rice</name>
    <dbReference type="NCBI Taxonomy" id="103762"/>
    <lineage>
        <taxon>Eukaryota</taxon>
        <taxon>Viridiplantae</taxon>
        <taxon>Streptophyta</taxon>
        <taxon>Embryophyta</taxon>
        <taxon>Tracheophyta</taxon>
        <taxon>Spermatophyta</taxon>
        <taxon>Magnoliopsida</taxon>
        <taxon>Liliopsida</taxon>
        <taxon>Poales</taxon>
        <taxon>Poaceae</taxon>
        <taxon>BOP clade</taxon>
        <taxon>Oryzoideae</taxon>
        <taxon>Oryzeae</taxon>
        <taxon>Zizaniinae</taxon>
        <taxon>Zizania</taxon>
    </lineage>
</organism>
<keyword evidence="3" id="KW-1185">Reference proteome</keyword>
<dbReference type="AlphaFoldDB" id="A0A8J5SZ59"/>